<dbReference type="SUPFAM" id="SSF46458">
    <property type="entry name" value="Globin-like"/>
    <property type="match status" value="1"/>
</dbReference>
<evidence type="ECO:0000313" key="8">
    <source>
        <dbReference type="EMBL" id="MBT9289231.1"/>
    </source>
</evidence>
<evidence type="ECO:0000256" key="2">
    <source>
        <dbReference type="ARBA" id="ARBA00022519"/>
    </source>
</evidence>
<dbReference type="EMBL" id="JAHHZF010000003">
    <property type="protein sequence ID" value="MBT9289231.1"/>
    <property type="molecule type" value="Genomic_DNA"/>
</dbReference>
<dbReference type="PRINTS" id="PR00260">
    <property type="entry name" value="CHEMTRNSDUCR"/>
</dbReference>
<dbReference type="Pfam" id="PF11563">
    <property type="entry name" value="Protoglobin"/>
    <property type="match status" value="1"/>
</dbReference>
<feature type="domain" description="T-SNARE coiled-coil homology" evidence="7">
    <location>
        <begin position="340"/>
        <end position="402"/>
    </location>
</feature>
<dbReference type="CDD" id="cd01068">
    <property type="entry name" value="globin_sensor"/>
    <property type="match status" value="1"/>
</dbReference>
<feature type="domain" description="Methyl-accepting transducer" evidence="6">
    <location>
        <begin position="188"/>
        <end position="424"/>
    </location>
</feature>
<keyword evidence="9" id="KW-1185">Reference proteome</keyword>
<comment type="similarity">
    <text evidence="4">Belongs to the methyl-accepting chemotaxis (MCP) protein family.</text>
</comment>
<dbReference type="InterPro" id="IPR012292">
    <property type="entry name" value="Globin/Proto"/>
</dbReference>
<dbReference type="GO" id="GO:0020037">
    <property type="term" value="F:heme binding"/>
    <property type="evidence" value="ECO:0007669"/>
    <property type="project" value="InterPro"/>
</dbReference>
<keyword evidence="2" id="KW-0997">Cell inner membrane</keyword>
<dbReference type="Gene3D" id="1.10.490.10">
    <property type="entry name" value="Globins"/>
    <property type="match status" value="1"/>
</dbReference>
<dbReference type="GO" id="GO:0019825">
    <property type="term" value="F:oxygen binding"/>
    <property type="evidence" value="ECO:0007669"/>
    <property type="project" value="InterPro"/>
</dbReference>
<evidence type="ECO:0000313" key="9">
    <source>
        <dbReference type="Proteomes" id="UP000766595"/>
    </source>
</evidence>
<dbReference type="Gene3D" id="1.10.287.950">
    <property type="entry name" value="Methyl-accepting chemotaxis protein"/>
    <property type="match status" value="1"/>
</dbReference>
<dbReference type="SMART" id="SM00283">
    <property type="entry name" value="MA"/>
    <property type="match status" value="1"/>
</dbReference>
<evidence type="ECO:0000256" key="3">
    <source>
        <dbReference type="ARBA" id="ARBA00023224"/>
    </source>
</evidence>
<reference evidence="8 9" key="1">
    <citation type="submission" date="2021-06" db="EMBL/GenBank/DDBJ databases">
        <authorList>
            <person name="Grouzdev D.S."/>
            <person name="Koziaeva V."/>
        </authorList>
    </citation>
    <scope>NUCLEOTIDE SEQUENCE [LARGE SCALE GENOMIC DNA]</scope>
    <source>
        <strain evidence="8 9">22</strain>
    </source>
</reference>
<sequence length="444" mass="47648">MQNADDLDARLAFMRIGAQQRADMRASWSVIEPRLEDILQGFYRHLKSEPRLAAMVGTQQSRLVGLQSGHWKRLFSGDFDQSYVEGIRTIGLVHHRIGLEPRWYIGGYAFVLDAISDVLIAANRFRPQRLARMMRAVHSAVMLDMDFAISVYQDVLIADRQRRGEQLSAAVAEFSTSVQRTLEVSAAANRQLGASAKDLGEVTARTRSQVDDFGATAARTAENVQAGAAATEELSASIGEISAQSMRTATIARNATESTKAISQAVVGLAERAREIGEVVDLISNIAGQTNLLALNATIEAARAGEAGRGFAVVAQEVKALAGQTATATTEISSRASAIQAATQENAVRIQEIEKTIAEISQISTSMAAAVEEQSAATGDIARTVQETATNTRRLSDGMSTIGDAMATTDAASHAVSAARQSLEEQLGRLNRDIEQFLARTQAA</sequence>
<keyword evidence="2" id="KW-0472">Membrane</keyword>
<dbReference type="GO" id="GO:0007165">
    <property type="term" value="P:signal transduction"/>
    <property type="evidence" value="ECO:0007669"/>
    <property type="project" value="UniProtKB-KW"/>
</dbReference>
<dbReference type="GO" id="GO:0005886">
    <property type="term" value="C:plasma membrane"/>
    <property type="evidence" value="ECO:0007669"/>
    <property type="project" value="UniProtKB-SubCell"/>
</dbReference>
<gene>
    <name evidence="8" type="ORF">KL771_07195</name>
</gene>
<dbReference type="InterPro" id="IPR009050">
    <property type="entry name" value="Globin-like_sf"/>
</dbReference>
<dbReference type="RefSeq" id="WP_261967872.1">
    <property type="nucleotide sequence ID" value="NZ_JAHHZF010000003.1"/>
</dbReference>
<name>A0A947D200_9HYPH</name>
<dbReference type="Pfam" id="PF00015">
    <property type="entry name" value="MCPsignal"/>
    <property type="match status" value="1"/>
</dbReference>
<comment type="subcellular location">
    <subcellularLocation>
        <location evidence="1">Cell inner membrane</location>
        <topology evidence="1">Multi-pass membrane protein</topology>
    </subcellularLocation>
</comment>
<dbReference type="PANTHER" id="PTHR32089">
    <property type="entry name" value="METHYL-ACCEPTING CHEMOTAXIS PROTEIN MCPB"/>
    <property type="match status" value="1"/>
</dbReference>
<organism evidence="8 9">
    <name type="scientific">Prosthecodimorpha staleyi</name>
    <dbReference type="NCBI Taxonomy" id="2840188"/>
    <lineage>
        <taxon>Bacteria</taxon>
        <taxon>Pseudomonadati</taxon>
        <taxon>Pseudomonadota</taxon>
        <taxon>Alphaproteobacteria</taxon>
        <taxon>Hyphomicrobiales</taxon>
        <taxon>Ancalomicrobiaceae</taxon>
        <taxon>Prosthecodimorpha</taxon>
    </lineage>
</organism>
<dbReference type="GO" id="GO:0006935">
    <property type="term" value="P:chemotaxis"/>
    <property type="evidence" value="ECO:0007669"/>
    <property type="project" value="InterPro"/>
</dbReference>
<evidence type="ECO:0000259" key="7">
    <source>
        <dbReference type="PROSITE" id="PS50192"/>
    </source>
</evidence>
<dbReference type="InterPro" id="IPR044398">
    <property type="entry name" value="Globin-sensor_dom"/>
</dbReference>
<evidence type="ECO:0000259" key="6">
    <source>
        <dbReference type="PROSITE" id="PS50111"/>
    </source>
</evidence>
<evidence type="ECO:0000256" key="1">
    <source>
        <dbReference type="ARBA" id="ARBA00004429"/>
    </source>
</evidence>
<dbReference type="InterPro" id="IPR039379">
    <property type="entry name" value="Protoglobin_sensor_dom"/>
</dbReference>
<dbReference type="InterPro" id="IPR004090">
    <property type="entry name" value="Chemotax_Me-accpt_rcpt"/>
</dbReference>
<dbReference type="SUPFAM" id="SSF58104">
    <property type="entry name" value="Methyl-accepting chemotaxis protein (MCP) signaling domain"/>
    <property type="match status" value="1"/>
</dbReference>
<dbReference type="InterPro" id="IPR004089">
    <property type="entry name" value="MCPsignal_dom"/>
</dbReference>
<dbReference type="AlphaFoldDB" id="A0A947D200"/>
<proteinExistence type="inferred from homology"/>
<evidence type="ECO:0000256" key="5">
    <source>
        <dbReference type="PROSITE-ProRule" id="PRU00284"/>
    </source>
</evidence>
<dbReference type="PANTHER" id="PTHR32089:SF112">
    <property type="entry name" value="LYSOZYME-LIKE PROTEIN-RELATED"/>
    <property type="match status" value="1"/>
</dbReference>
<accession>A0A947D200</accession>
<comment type="caution">
    <text evidence="8">The sequence shown here is derived from an EMBL/GenBank/DDBJ whole genome shotgun (WGS) entry which is preliminary data.</text>
</comment>
<dbReference type="Proteomes" id="UP000766595">
    <property type="component" value="Unassembled WGS sequence"/>
</dbReference>
<keyword evidence="2" id="KW-1003">Cell membrane</keyword>
<dbReference type="InterPro" id="IPR000727">
    <property type="entry name" value="T_SNARE_dom"/>
</dbReference>
<dbReference type="GO" id="GO:0004888">
    <property type="term" value="F:transmembrane signaling receptor activity"/>
    <property type="evidence" value="ECO:0007669"/>
    <property type="project" value="InterPro"/>
</dbReference>
<evidence type="ECO:0000256" key="4">
    <source>
        <dbReference type="ARBA" id="ARBA00029447"/>
    </source>
</evidence>
<dbReference type="PROSITE" id="PS50192">
    <property type="entry name" value="T_SNARE"/>
    <property type="match status" value="1"/>
</dbReference>
<keyword evidence="3 5" id="KW-0807">Transducer</keyword>
<protein>
    <submittedName>
        <fullName evidence="8">Globin-coupled sensor protein</fullName>
    </submittedName>
</protein>
<dbReference type="PROSITE" id="PS50111">
    <property type="entry name" value="CHEMOTAXIS_TRANSDUC_2"/>
    <property type="match status" value="1"/>
</dbReference>